<evidence type="ECO:0000256" key="1">
    <source>
        <dbReference type="SAM" id="SignalP"/>
    </source>
</evidence>
<dbReference type="PRINTS" id="PR00412">
    <property type="entry name" value="EPOXHYDRLASE"/>
</dbReference>
<feature type="signal peptide" evidence="1">
    <location>
        <begin position="1"/>
        <end position="21"/>
    </location>
</feature>
<dbReference type="EMBL" id="CP021425">
    <property type="protein sequence ID" value="ARU55132.1"/>
    <property type="molecule type" value="Genomic_DNA"/>
</dbReference>
<dbReference type="PANTHER" id="PTHR43798">
    <property type="entry name" value="MONOACYLGLYCEROL LIPASE"/>
    <property type="match status" value="1"/>
</dbReference>
<reference evidence="3 4" key="1">
    <citation type="submission" date="2017-05" db="EMBL/GenBank/DDBJ databases">
        <title>Genomic insights into alkan degradation activity of Oleiphilus messinensis.</title>
        <authorList>
            <person name="Kozyavkin S.A."/>
            <person name="Slesarev A.I."/>
            <person name="Golyshin P.N."/>
            <person name="Korzhenkov A."/>
            <person name="Golyshina O.N."/>
            <person name="Toshchakov S.V."/>
        </authorList>
    </citation>
    <scope>NUCLEOTIDE SEQUENCE [LARGE SCALE GENOMIC DNA]</scope>
    <source>
        <strain evidence="3 4">ME102</strain>
    </source>
</reference>
<proteinExistence type="predicted"/>
<dbReference type="AlphaFoldDB" id="A0A1Y0I3T1"/>
<dbReference type="OrthoDB" id="2086224at2"/>
<accession>A0A1Y0I3T1</accession>
<dbReference type="GO" id="GO:0016020">
    <property type="term" value="C:membrane"/>
    <property type="evidence" value="ECO:0007669"/>
    <property type="project" value="TreeGrafter"/>
</dbReference>
<dbReference type="PRINTS" id="PR00111">
    <property type="entry name" value="ABHYDROLASE"/>
</dbReference>
<dbReference type="InterPro" id="IPR000639">
    <property type="entry name" value="Epox_hydrolase-like"/>
</dbReference>
<gene>
    <name evidence="3" type="ORF">OLMES_1046</name>
</gene>
<dbReference type="RefSeq" id="WP_087460268.1">
    <property type="nucleotide sequence ID" value="NZ_CP021425.1"/>
</dbReference>
<dbReference type="SUPFAM" id="SSF53474">
    <property type="entry name" value="alpha/beta-Hydrolases"/>
    <property type="match status" value="1"/>
</dbReference>
<sequence>MKKVVQWISFATLVVLLSGFAAHEFRDDLFAGAMAFERGKAGLSAKTIKVEGMDIAYLDNAIADEEVVLLIHGFGAIKENWLRFAASVDGGHRVIALDLPGHGESVKSLDMNYAIDEQAQRVVAFLDALAIPRAHLVGNSMGGAISALISARYPDRVQTLTLIDPAGIYDYPAPLANYLEQGTNPLIVKSVDDFEFLLDFAMEQPPLIPWPVSKVVAERSIERKAIHAKVFSDLRKTPSFDFKQEIAQIQLPCLILWGSQDRVIDVKNGHVFKSLIPNSTLINYDEVGHAPMIEVPGQVAADVATFMQQHL</sequence>
<protein>
    <submittedName>
        <fullName evidence="3">Alpha/beta fold superfamily hydrolase</fullName>
    </submittedName>
</protein>
<keyword evidence="1" id="KW-0732">Signal</keyword>
<dbReference type="Proteomes" id="UP000196027">
    <property type="component" value="Chromosome"/>
</dbReference>
<dbReference type="KEGG" id="ome:OLMES_1046"/>
<feature type="chain" id="PRO_5012959861" evidence="1">
    <location>
        <begin position="22"/>
        <end position="311"/>
    </location>
</feature>
<dbReference type="InterPro" id="IPR050266">
    <property type="entry name" value="AB_hydrolase_sf"/>
</dbReference>
<evidence type="ECO:0000259" key="2">
    <source>
        <dbReference type="Pfam" id="PF00561"/>
    </source>
</evidence>
<dbReference type="PANTHER" id="PTHR43798:SF5">
    <property type="entry name" value="MONOACYLGLYCEROL LIPASE ABHD6"/>
    <property type="match status" value="1"/>
</dbReference>
<keyword evidence="3" id="KW-0378">Hydrolase</keyword>
<name>A0A1Y0I3T1_9GAMM</name>
<dbReference type="Pfam" id="PF00561">
    <property type="entry name" value="Abhydrolase_1"/>
    <property type="match status" value="1"/>
</dbReference>
<dbReference type="InterPro" id="IPR000073">
    <property type="entry name" value="AB_hydrolase_1"/>
</dbReference>
<evidence type="ECO:0000313" key="3">
    <source>
        <dbReference type="EMBL" id="ARU55132.1"/>
    </source>
</evidence>
<organism evidence="3 4">
    <name type="scientific">Oleiphilus messinensis</name>
    <dbReference type="NCBI Taxonomy" id="141451"/>
    <lineage>
        <taxon>Bacteria</taxon>
        <taxon>Pseudomonadati</taxon>
        <taxon>Pseudomonadota</taxon>
        <taxon>Gammaproteobacteria</taxon>
        <taxon>Oceanospirillales</taxon>
        <taxon>Oleiphilaceae</taxon>
        <taxon>Oleiphilus</taxon>
    </lineage>
</organism>
<dbReference type="GO" id="GO:0047372">
    <property type="term" value="F:monoacylglycerol lipase activity"/>
    <property type="evidence" value="ECO:0007669"/>
    <property type="project" value="TreeGrafter"/>
</dbReference>
<keyword evidence="4" id="KW-1185">Reference proteome</keyword>
<dbReference type="InterPro" id="IPR029058">
    <property type="entry name" value="AB_hydrolase_fold"/>
</dbReference>
<feature type="domain" description="AB hydrolase-1" evidence="2">
    <location>
        <begin position="67"/>
        <end position="294"/>
    </location>
</feature>
<evidence type="ECO:0000313" key="4">
    <source>
        <dbReference type="Proteomes" id="UP000196027"/>
    </source>
</evidence>
<dbReference type="GO" id="GO:0046464">
    <property type="term" value="P:acylglycerol catabolic process"/>
    <property type="evidence" value="ECO:0007669"/>
    <property type="project" value="TreeGrafter"/>
</dbReference>
<dbReference type="Gene3D" id="3.40.50.1820">
    <property type="entry name" value="alpha/beta hydrolase"/>
    <property type="match status" value="1"/>
</dbReference>